<organism evidence="2 3">
    <name type="scientific">Actinomycetospora endophytica</name>
    <dbReference type="NCBI Taxonomy" id="2291215"/>
    <lineage>
        <taxon>Bacteria</taxon>
        <taxon>Bacillati</taxon>
        <taxon>Actinomycetota</taxon>
        <taxon>Actinomycetes</taxon>
        <taxon>Pseudonocardiales</taxon>
        <taxon>Pseudonocardiaceae</taxon>
        <taxon>Actinomycetospora</taxon>
    </lineage>
</organism>
<evidence type="ECO:0000313" key="2">
    <source>
        <dbReference type="EMBL" id="MCD2197524.1"/>
    </source>
</evidence>
<dbReference type="EMBL" id="JAJNDB010000008">
    <property type="protein sequence ID" value="MCD2197524.1"/>
    <property type="molecule type" value="Genomic_DNA"/>
</dbReference>
<name>A0ABS8PH81_9PSEU</name>
<dbReference type="GO" id="GO:0016874">
    <property type="term" value="F:ligase activity"/>
    <property type="evidence" value="ECO:0007669"/>
    <property type="project" value="UniProtKB-KW"/>
</dbReference>
<sequence length="318" mass="34201">MASEPDEVRDGVGLTHLDQELLSGDTVTKRALVDHLDAAADRLVPLLTGRPLSVVRARGRERFMQKNLPKGAPDWIRSVTFWSESSQRDVHYALAEDRATLLWFANQRAVEYHVPLTLAADPGTPTHLVLDLDPPEGSGLGPVVAAARAVREVLRDAGFDPAVKTSGAKGLHVVTPIAPAAMEDVHAATRAVAARAEKLDPDGTTTAFIKADRGGKVFLDATRAGGATVVAAYSPRVRPGLPVSCPCDWDTLDDVVPAEITVATPDRFLRGPTWQERLGEGRAIPAELIEEGHTIPVARVAAMHEGKRRKRAAERDEG</sequence>
<keyword evidence="2" id="KW-0436">Ligase</keyword>
<comment type="caution">
    <text evidence="2">The sequence shown here is derived from an EMBL/GenBank/DDBJ whole genome shotgun (WGS) entry which is preliminary data.</text>
</comment>
<accession>A0ABS8PH81</accession>
<dbReference type="InterPro" id="IPR052171">
    <property type="entry name" value="NHEJ_LigD"/>
</dbReference>
<protein>
    <submittedName>
        <fullName evidence="2">ATP-dependent DNA ligase</fullName>
    </submittedName>
</protein>
<dbReference type="InterPro" id="IPR014145">
    <property type="entry name" value="LigD_pol_dom"/>
</dbReference>
<reference evidence="2 3" key="1">
    <citation type="submission" date="2021-11" db="EMBL/GenBank/DDBJ databases">
        <title>Draft genome sequence of Actinomycetospora sp. SF1 isolated from the rhizosphere soil.</title>
        <authorList>
            <person name="Duangmal K."/>
            <person name="Chantavorakit T."/>
        </authorList>
    </citation>
    <scope>NUCLEOTIDE SEQUENCE [LARGE SCALE GENOMIC DNA]</scope>
    <source>
        <strain evidence="2 3">TBRC 5722</strain>
    </source>
</reference>
<feature type="domain" description="DNA ligase D polymerase" evidence="1">
    <location>
        <begin position="28"/>
        <end position="264"/>
    </location>
</feature>
<dbReference type="PANTHER" id="PTHR42705">
    <property type="entry name" value="BIFUNCTIONAL NON-HOMOLOGOUS END JOINING PROTEIN LIGD"/>
    <property type="match status" value="1"/>
</dbReference>
<dbReference type="Proteomes" id="UP001199469">
    <property type="component" value="Unassembled WGS sequence"/>
</dbReference>
<dbReference type="Gene3D" id="3.90.920.10">
    <property type="entry name" value="DNA primase, PRIM domain"/>
    <property type="match status" value="1"/>
</dbReference>
<proteinExistence type="predicted"/>
<evidence type="ECO:0000313" key="3">
    <source>
        <dbReference type="Proteomes" id="UP001199469"/>
    </source>
</evidence>
<dbReference type="PANTHER" id="PTHR42705:SF2">
    <property type="entry name" value="BIFUNCTIONAL NON-HOMOLOGOUS END JOINING PROTEIN LIGD"/>
    <property type="match status" value="1"/>
</dbReference>
<dbReference type="RefSeq" id="WP_230739617.1">
    <property type="nucleotide sequence ID" value="NZ_JAJNDB010000008.1"/>
</dbReference>
<gene>
    <name evidence="2" type="ORF">LQ327_29550</name>
</gene>
<evidence type="ECO:0000259" key="1">
    <source>
        <dbReference type="Pfam" id="PF21686"/>
    </source>
</evidence>
<keyword evidence="3" id="KW-1185">Reference proteome</keyword>
<dbReference type="Pfam" id="PF21686">
    <property type="entry name" value="LigD_Prim-Pol"/>
    <property type="match status" value="1"/>
</dbReference>